<dbReference type="EMBL" id="BMAC01001042">
    <property type="protein sequence ID" value="GFQ05297.1"/>
    <property type="molecule type" value="Genomic_DNA"/>
</dbReference>
<dbReference type="AlphaFoldDB" id="A0A830D0X3"/>
<dbReference type="OrthoDB" id="1723571at2759"/>
<dbReference type="InterPro" id="IPR027413">
    <property type="entry name" value="GROEL-like_equatorial_sf"/>
</dbReference>
<sequence length="170" mass="19227">MTKPNNRPMKTRLRRVTRMGKGPPRPRNKSTYTFEHEEARRQIATVLPKGKVHIAKYVAGNIGHEAIYREGSKSVAAGVSVMDLRKGINLAVDAIVEDLKTRALMISSPEEITQLKSFIFEDLISTFLWAYWSMALVLSVRMPSSLNASISRRARQIEPCSSSLTFEQYE</sequence>
<proteinExistence type="predicted"/>
<dbReference type="Gene3D" id="3.30.260.10">
    <property type="entry name" value="TCP-1-like chaperonin intermediate domain"/>
    <property type="match status" value="1"/>
</dbReference>
<dbReference type="InterPro" id="IPR027410">
    <property type="entry name" value="TCP-1-like_intermed_sf"/>
</dbReference>
<dbReference type="Proteomes" id="UP000653305">
    <property type="component" value="Unassembled WGS sequence"/>
</dbReference>
<protein>
    <submittedName>
        <fullName evidence="1">Chaperonin cpn60-like 2 mitochondrial</fullName>
    </submittedName>
</protein>
<accession>A0A830D0X3</accession>
<comment type="caution">
    <text evidence="1">The sequence shown here is derived from an EMBL/GenBank/DDBJ whole genome shotgun (WGS) entry which is preliminary data.</text>
</comment>
<name>A0A830D0X3_9LAMI</name>
<evidence type="ECO:0000313" key="1">
    <source>
        <dbReference type="EMBL" id="GFQ05297.1"/>
    </source>
</evidence>
<reference evidence="1" key="1">
    <citation type="submission" date="2020-07" db="EMBL/GenBank/DDBJ databases">
        <title>Ethylene signaling mediates host invasion by parasitic plants.</title>
        <authorList>
            <person name="Yoshida S."/>
        </authorList>
    </citation>
    <scope>NUCLEOTIDE SEQUENCE</scope>
    <source>
        <strain evidence="1">Okayama</strain>
    </source>
</reference>
<organism evidence="1 2">
    <name type="scientific">Phtheirospermum japonicum</name>
    <dbReference type="NCBI Taxonomy" id="374723"/>
    <lineage>
        <taxon>Eukaryota</taxon>
        <taxon>Viridiplantae</taxon>
        <taxon>Streptophyta</taxon>
        <taxon>Embryophyta</taxon>
        <taxon>Tracheophyta</taxon>
        <taxon>Spermatophyta</taxon>
        <taxon>Magnoliopsida</taxon>
        <taxon>eudicotyledons</taxon>
        <taxon>Gunneridae</taxon>
        <taxon>Pentapetalae</taxon>
        <taxon>asterids</taxon>
        <taxon>lamiids</taxon>
        <taxon>Lamiales</taxon>
        <taxon>Orobanchaceae</taxon>
        <taxon>Orobanchaceae incertae sedis</taxon>
        <taxon>Phtheirospermum</taxon>
    </lineage>
</organism>
<keyword evidence="2" id="KW-1185">Reference proteome</keyword>
<gene>
    <name evidence="1" type="ORF">PHJA_002673800</name>
</gene>
<dbReference type="Gene3D" id="1.10.560.10">
    <property type="entry name" value="GroEL-like equatorial domain"/>
    <property type="match status" value="1"/>
</dbReference>
<evidence type="ECO:0000313" key="2">
    <source>
        <dbReference type="Proteomes" id="UP000653305"/>
    </source>
</evidence>